<dbReference type="EMBL" id="AP022577">
    <property type="protein sequence ID" value="BBX82191.1"/>
    <property type="molecule type" value="Genomic_DNA"/>
</dbReference>
<evidence type="ECO:0000313" key="2">
    <source>
        <dbReference type="Proteomes" id="UP000465609"/>
    </source>
</evidence>
<gene>
    <name evidence="1" type="ORF">MAUB_00640</name>
</gene>
<proteinExistence type="predicted"/>
<sequence length="96" mass="10529">MTNVSSPVVHGDDRSVEEIIAALHPNAPLRSYLEEFLPGRRDHCADAHLYRVADGWVLTIYVDAVDETGYHWFDSSGGAHEFIDEYAAAALTGGLV</sequence>
<protein>
    <submittedName>
        <fullName evidence="1">Uncharacterized protein</fullName>
    </submittedName>
</protein>
<dbReference type="Proteomes" id="UP000465609">
    <property type="component" value="Chromosome"/>
</dbReference>
<evidence type="ECO:0000313" key="1">
    <source>
        <dbReference type="EMBL" id="BBX82191.1"/>
    </source>
</evidence>
<keyword evidence="2" id="KW-1185">Reference proteome</keyword>
<name>A0ABM7I6K8_9MYCO</name>
<dbReference type="RefSeq" id="WP_138230286.1">
    <property type="nucleotide sequence ID" value="NZ_AP022577.1"/>
</dbReference>
<accession>A0ABM7I6K8</accession>
<reference evidence="1 2" key="1">
    <citation type="journal article" date="2019" name="Emerg. Microbes Infect.">
        <title>Comprehensive subspecies identification of 175 nontuberculous mycobacteria species based on 7547 genomic profiles.</title>
        <authorList>
            <person name="Matsumoto Y."/>
            <person name="Kinjo T."/>
            <person name="Motooka D."/>
            <person name="Nabeya D."/>
            <person name="Jung N."/>
            <person name="Uechi K."/>
            <person name="Horii T."/>
            <person name="Iida T."/>
            <person name="Fujita J."/>
            <person name="Nakamura S."/>
        </authorList>
    </citation>
    <scope>NUCLEOTIDE SEQUENCE [LARGE SCALE GENOMIC DNA]</scope>
    <source>
        <strain evidence="1 2">JCM 15296</strain>
    </source>
</reference>
<organism evidence="1 2">
    <name type="scientific">Mycolicibacterium aubagnense</name>
    <dbReference type="NCBI Taxonomy" id="319707"/>
    <lineage>
        <taxon>Bacteria</taxon>
        <taxon>Bacillati</taxon>
        <taxon>Actinomycetota</taxon>
        <taxon>Actinomycetes</taxon>
        <taxon>Mycobacteriales</taxon>
        <taxon>Mycobacteriaceae</taxon>
        <taxon>Mycolicibacterium</taxon>
    </lineage>
</organism>